<dbReference type="InterPro" id="IPR027124">
    <property type="entry name" value="Swc5/CFDP1/2"/>
</dbReference>
<dbReference type="Gene3D" id="3.60.10.10">
    <property type="entry name" value="Endonuclease/exonuclease/phosphatase"/>
    <property type="match status" value="1"/>
</dbReference>
<dbReference type="InterPro" id="IPR005135">
    <property type="entry name" value="Endo/exonuclease/phosphatase"/>
</dbReference>
<evidence type="ECO:0000259" key="1">
    <source>
        <dbReference type="Pfam" id="PF03372"/>
    </source>
</evidence>
<gene>
    <name evidence="2" type="ORF">BSL78_02436</name>
</gene>
<protein>
    <submittedName>
        <fullName evidence="2">Putative amphiphysin</fullName>
    </submittedName>
</protein>
<dbReference type="CDD" id="cd09076">
    <property type="entry name" value="L1-EN"/>
    <property type="match status" value="1"/>
</dbReference>
<proteinExistence type="predicted"/>
<dbReference type="PANTHER" id="PTHR23227:SF67">
    <property type="entry name" value="CRANIOFACIAL DEVELOPMENT PROTEIN 2-LIKE"/>
    <property type="match status" value="1"/>
</dbReference>
<dbReference type="SUPFAM" id="SSF56219">
    <property type="entry name" value="DNase I-like"/>
    <property type="match status" value="1"/>
</dbReference>
<accession>A0A2G8LK84</accession>
<dbReference type="STRING" id="307972.A0A2G8LK84"/>
<organism evidence="2 3">
    <name type="scientific">Stichopus japonicus</name>
    <name type="common">Sea cucumber</name>
    <dbReference type="NCBI Taxonomy" id="307972"/>
    <lineage>
        <taxon>Eukaryota</taxon>
        <taxon>Metazoa</taxon>
        <taxon>Echinodermata</taxon>
        <taxon>Eleutherozoa</taxon>
        <taxon>Echinozoa</taxon>
        <taxon>Holothuroidea</taxon>
        <taxon>Aspidochirotacea</taxon>
        <taxon>Aspidochirotida</taxon>
        <taxon>Stichopodidae</taxon>
        <taxon>Apostichopus</taxon>
    </lineage>
</organism>
<name>A0A2G8LK84_STIJA</name>
<feature type="domain" description="Endonuclease/exonuclease/phosphatase" evidence="1">
    <location>
        <begin position="7"/>
        <end position="218"/>
    </location>
</feature>
<dbReference type="OrthoDB" id="410381at2759"/>
<reference evidence="2 3" key="1">
    <citation type="journal article" date="2017" name="PLoS Biol.">
        <title>The sea cucumber genome provides insights into morphological evolution and visceral regeneration.</title>
        <authorList>
            <person name="Zhang X."/>
            <person name="Sun L."/>
            <person name="Yuan J."/>
            <person name="Sun Y."/>
            <person name="Gao Y."/>
            <person name="Zhang L."/>
            <person name="Li S."/>
            <person name="Dai H."/>
            <person name="Hamel J.F."/>
            <person name="Liu C."/>
            <person name="Yu Y."/>
            <person name="Liu S."/>
            <person name="Lin W."/>
            <person name="Guo K."/>
            <person name="Jin S."/>
            <person name="Xu P."/>
            <person name="Storey K.B."/>
            <person name="Huan P."/>
            <person name="Zhang T."/>
            <person name="Zhou Y."/>
            <person name="Zhang J."/>
            <person name="Lin C."/>
            <person name="Li X."/>
            <person name="Xing L."/>
            <person name="Huo D."/>
            <person name="Sun M."/>
            <person name="Wang L."/>
            <person name="Mercier A."/>
            <person name="Li F."/>
            <person name="Yang H."/>
            <person name="Xiang J."/>
        </authorList>
    </citation>
    <scope>NUCLEOTIDE SEQUENCE [LARGE SCALE GENOMIC DNA]</scope>
    <source>
        <strain evidence="2">Shaxun</strain>
        <tissue evidence="2">Muscle</tissue>
    </source>
</reference>
<dbReference type="PANTHER" id="PTHR23227">
    <property type="entry name" value="BUCENTAUR RELATED"/>
    <property type="match status" value="1"/>
</dbReference>
<comment type="caution">
    <text evidence="2">The sequence shown here is derived from an EMBL/GenBank/DDBJ whole genome shotgun (WGS) entry which is preliminary data.</text>
</comment>
<dbReference type="EMBL" id="MRZV01000051">
    <property type="protein sequence ID" value="PIK60661.1"/>
    <property type="molecule type" value="Genomic_DNA"/>
</dbReference>
<sequence length="257" mass="29566">MERYTWHIMGLCEVRLKNSGMHLTDEGHVLKYSGEPDKRINGVGFLVNKKGKNSVMGYCPTSSRPINIRLRATPFNITLIQAYAPTTDYDDDRVEEFYNQLQDIIDGVDRKDVLIIQGDWIAKVGIDVWRDWKKFCGPSCNAHTNERGLRLLEFTSYNDMVLANTIGKHKASQRYTWHAPNGKHHNQIDYILVQNRFRSGTRTAATRTFPGADVGSDHDLVIMNFKVKLKIITKPKYSRLKFNLDKLKDPSISETFK</sequence>
<dbReference type="Proteomes" id="UP000230750">
    <property type="component" value="Unassembled WGS sequence"/>
</dbReference>
<dbReference type="Pfam" id="PF03372">
    <property type="entry name" value="Exo_endo_phos"/>
    <property type="match status" value="1"/>
</dbReference>
<keyword evidence="3" id="KW-1185">Reference proteome</keyword>
<dbReference type="AlphaFoldDB" id="A0A2G8LK84"/>
<evidence type="ECO:0000313" key="3">
    <source>
        <dbReference type="Proteomes" id="UP000230750"/>
    </source>
</evidence>
<dbReference type="InterPro" id="IPR036691">
    <property type="entry name" value="Endo/exonu/phosph_ase_sf"/>
</dbReference>
<evidence type="ECO:0000313" key="2">
    <source>
        <dbReference type="EMBL" id="PIK60661.1"/>
    </source>
</evidence>